<proteinExistence type="predicted"/>
<keyword evidence="2" id="KW-0472">Membrane</keyword>
<evidence type="ECO:0000256" key="2">
    <source>
        <dbReference type="SAM" id="Phobius"/>
    </source>
</evidence>
<keyword evidence="2" id="KW-0812">Transmembrane</keyword>
<dbReference type="Proteomes" id="UP000515163">
    <property type="component" value="Unplaced"/>
</dbReference>
<evidence type="ECO:0000256" key="1">
    <source>
        <dbReference type="SAM" id="Coils"/>
    </source>
</evidence>
<feature type="coiled-coil region" evidence="1">
    <location>
        <begin position="72"/>
        <end position="99"/>
    </location>
</feature>
<feature type="transmembrane region" description="Helical" evidence="2">
    <location>
        <begin position="25"/>
        <end position="43"/>
    </location>
</feature>
<evidence type="ECO:0000313" key="4">
    <source>
        <dbReference type="RefSeq" id="XP_031571955.1"/>
    </source>
</evidence>
<name>A0A6P8J2S7_ACTTE</name>
<organism evidence="3 4">
    <name type="scientific">Actinia tenebrosa</name>
    <name type="common">Australian red waratah sea anemone</name>
    <dbReference type="NCBI Taxonomy" id="6105"/>
    <lineage>
        <taxon>Eukaryota</taxon>
        <taxon>Metazoa</taxon>
        <taxon>Cnidaria</taxon>
        <taxon>Anthozoa</taxon>
        <taxon>Hexacorallia</taxon>
        <taxon>Actiniaria</taxon>
        <taxon>Actiniidae</taxon>
        <taxon>Actinia</taxon>
    </lineage>
</organism>
<dbReference type="RefSeq" id="XP_031571955.1">
    <property type="nucleotide sequence ID" value="XM_031716095.1"/>
</dbReference>
<dbReference type="InParanoid" id="A0A6P8J2S7"/>
<keyword evidence="1" id="KW-0175">Coiled coil</keyword>
<dbReference type="KEGG" id="aten:116306064"/>
<evidence type="ECO:0000313" key="3">
    <source>
        <dbReference type="Proteomes" id="UP000515163"/>
    </source>
</evidence>
<keyword evidence="2" id="KW-1133">Transmembrane helix</keyword>
<sequence>MNNSFSTTTHSFNLFIESKGALKEAIYISIGVLAALICVGLVVDKIFRRAESHKTEEQELKVHEDDDIMEDIAKGKEMLKELQLLHQRLEQKINLNSARKRKSEISK</sequence>
<gene>
    <name evidence="4" type="primary">LOC116306064</name>
</gene>
<dbReference type="AlphaFoldDB" id="A0A6P8J2S7"/>
<keyword evidence="3" id="KW-1185">Reference proteome</keyword>
<reference evidence="4" key="1">
    <citation type="submission" date="2025-08" db="UniProtKB">
        <authorList>
            <consortium name="RefSeq"/>
        </authorList>
    </citation>
    <scope>IDENTIFICATION</scope>
    <source>
        <tissue evidence="4">Tentacle</tissue>
    </source>
</reference>
<dbReference type="GeneID" id="116306064"/>
<accession>A0A6P8J2S7</accession>
<protein>
    <submittedName>
        <fullName evidence="4">Uncharacterized protein LOC116306064</fullName>
    </submittedName>
</protein>